<organism evidence="2">
    <name type="scientific">Solanum lycopersicum</name>
    <name type="common">Tomato</name>
    <name type="synonym">Lycopersicon esculentum</name>
    <dbReference type="NCBI Taxonomy" id="4081"/>
    <lineage>
        <taxon>Eukaryota</taxon>
        <taxon>Viridiplantae</taxon>
        <taxon>Streptophyta</taxon>
        <taxon>Embryophyta</taxon>
        <taxon>Tracheophyta</taxon>
        <taxon>Spermatophyta</taxon>
        <taxon>Magnoliopsida</taxon>
        <taxon>eudicotyledons</taxon>
        <taxon>Gunneridae</taxon>
        <taxon>Pentapetalae</taxon>
        <taxon>asterids</taxon>
        <taxon>lamiids</taxon>
        <taxon>Solanales</taxon>
        <taxon>Solanaceae</taxon>
        <taxon>Solanoideae</taxon>
        <taxon>Solaneae</taxon>
        <taxon>Solanum</taxon>
        <taxon>Solanum subgen. Lycopersicon</taxon>
    </lineage>
</organism>
<proteinExistence type="predicted"/>
<dbReference type="PANTHER" id="PTHR45749:SF35">
    <property type="entry name" value="AC-LIKE TRANSPOSASE-RELATED"/>
    <property type="match status" value="1"/>
</dbReference>
<dbReference type="EnsemblPlants" id="Solyc05g041510.1.1">
    <property type="protein sequence ID" value="Solyc05g041510.1.1"/>
    <property type="gene ID" value="Solyc05g041510.1"/>
</dbReference>
<name>K4C0D2_SOLLC</name>
<dbReference type="PaxDb" id="4081-Solyc05g041510.1.1"/>
<dbReference type="Gramene" id="Solyc05g041510.1.1">
    <property type="protein sequence ID" value="Solyc05g041510.1.1"/>
    <property type="gene ID" value="Solyc05g041510.1"/>
</dbReference>
<reference evidence="2" key="1">
    <citation type="journal article" date="2012" name="Nature">
        <title>The tomato genome sequence provides insights into fleshy fruit evolution.</title>
        <authorList>
            <consortium name="Tomato Genome Consortium"/>
        </authorList>
    </citation>
    <scope>NUCLEOTIDE SEQUENCE [LARGE SCALE GENOMIC DNA]</scope>
    <source>
        <strain evidence="2">cv. Heinz 1706</strain>
    </source>
</reference>
<evidence type="ECO:0000259" key="1">
    <source>
        <dbReference type="Pfam" id="PF14291"/>
    </source>
</evidence>
<dbReference type="HOGENOM" id="CLU_1868717_0_0_1"/>
<dbReference type="eggNOG" id="ENOG502QPQD">
    <property type="taxonomic scope" value="Eukaryota"/>
</dbReference>
<protein>
    <recommendedName>
        <fullName evidence="1">DUF4371 domain-containing protein</fullName>
    </recommendedName>
</protein>
<dbReference type="OMA" id="MAGNIHT"/>
<keyword evidence="3" id="KW-1185">Reference proteome</keyword>
<dbReference type="PANTHER" id="PTHR45749">
    <property type="match status" value="1"/>
</dbReference>
<sequence length="137" mass="15726">MIAEFNPIIEIKNKIIEEVIKTNYFSIIVDCTPDISHQDQISFIIRSVDILKTQINVTKYFLGFFKVDDTSRKYIFEVILDEVKCIGLDIDNLRGQESDNGSNMKGKHQGVQKRLLDINPRLIYTPCGCHSLKFGTL</sequence>
<feature type="domain" description="DUF4371" evidence="1">
    <location>
        <begin position="10"/>
        <end position="110"/>
    </location>
</feature>
<dbReference type="Pfam" id="PF14291">
    <property type="entry name" value="DUF4371"/>
    <property type="match status" value="1"/>
</dbReference>
<evidence type="ECO:0000313" key="2">
    <source>
        <dbReference type="EnsemblPlants" id="Solyc05g041510.1.1"/>
    </source>
</evidence>
<dbReference type="STRING" id="4081.K4C0D2"/>
<dbReference type="AlphaFoldDB" id="K4C0D2"/>
<dbReference type="Proteomes" id="UP000004994">
    <property type="component" value="Chromosome 5"/>
</dbReference>
<evidence type="ECO:0000313" key="3">
    <source>
        <dbReference type="Proteomes" id="UP000004994"/>
    </source>
</evidence>
<reference evidence="2" key="2">
    <citation type="submission" date="2015-06" db="UniProtKB">
        <authorList>
            <consortium name="EnsemblPlants"/>
        </authorList>
    </citation>
    <scope>IDENTIFICATION</scope>
    <source>
        <strain evidence="2">cv. Heinz 1706</strain>
    </source>
</reference>
<dbReference type="PhylomeDB" id="K4C0D2"/>
<dbReference type="InParanoid" id="K4C0D2"/>
<dbReference type="InterPro" id="IPR025398">
    <property type="entry name" value="DUF4371"/>
</dbReference>
<accession>K4C0D2</accession>